<keyword evidence="1" id="KW-1185">Reference proteome</keyword>
<evidence type="ECO:0000313" key="1">
    <source>
        <dbReference type="Proteomes" id="UP000515150"/>
    </source>
</evidence>
<dbReference type="OrthoDB" id="10057688at2759"/>
<dbReference type="GeneID" id="129603646"/>
<reference evidence="2" key="1">
    <citation type="submission" date="2025-08" db="UniProtKB">
        <authorList>
            <consortium name="RefSeq"/>
        </authorList>
    </citation>
    <scope>IDENTIFICATION</scope>
</reference>
<dbReference type="RefSeq" id="XP_055362011.1">
    <property type="nucleotide sequence ID" value="XM_055506036.1"/>
</dbReference>
<protein>
    <submittedName>
        <fullName evidence="2">Uncharacterized protein LOC129603646</fullName>
    </submittedName>
</protein>
<dbReference type="KEGG" id="bspl:129603646"/>
<accession>A0A9W2XK19</accession>
<proteinExistence type="predicted"/>
<evidence type="ECO:0000313" key="2">
    <source>
        <dbReference type="RefSeq" id="XP_055362011.1"/>
    </source>
</evidence>
<dbReference type="AlphaFoldDB" id="A0A9W2XK19"/>
<gene>
    <name evidence="2" type="primary">LOC129603646</name>
</gene>
<dbReference type="Proteomes" id="UP000515150">
    <property type="component" value="Chromosome 22"/>
</dbReference>
<name>A0A9W2XK19_BETSP</name>
<sequence length="247" mass="27137">MRVLTCSGGLSMMAAAGLMRRYQLARERPLGSPVWTGLLPAIVSPLLRLLDPMRGHGLTSAGDTEKLQIMDHRPLFRVQPSSTELTLRPSPEALTVAQAYHGSEAWKVKVPQKVKEEAQARTLQGGGDPHCSQLLLSQYEIQFGQYRGQTFKWLLSHDVGYAVSLLASHQKERESGDTSSSPLMANKDALTSYSKLFPEVMSAVEGRRATEGSKSVRSQDKKLVEFGPHGAMTYASMYEATGKEVET</sequence>
<organism evidence="1 2">
    <name type="scientific">Betta splendens</name>
    <name type="common">Siamese fighting fish</name>
    <dbReference type="NCBI Taxonomy" id="158456"/>
    <lineage>
        <taxon>Eukaryota</taxon>
        <taxon>Metazoa</taxon>
        <taxon>Chordata</taxon>
        <taxon>Craniata</taxon>
        <taxon>Vertebrata</taxon>
        <taxon>Euteleostomi</taxon>
        <taxon>Actinopterygii</taxon>
        <taxon>Neopterygii</taxon>
        <taxon>Teleostei</taxon>
        <taxon>Neoteleostei</taxon>
        <taxon>Acanthomorphata</taxon>
        <taxon>Anabantaria</taxon>
        <taxon>Anabantiformes</taxon>
        <taxon>Anabantoidei</taxon>
        <taxon>Osphronemidae</taxon>
        <taxon>Betta</taxon>
    </lineage>
</organism>